<dbReference type="CDD" id="cd07377">
    <property type="entry name" value="WHTH_GntR"/>
    <property type="match status" value="1"/>
</dbReference>
<dbReference type="Pfam" id="PF07729">
    <property type="entry name" value="FCD"/>
    <property type="match status" value="1"/>
</dbReference>
<accession>A0ABN6M787</accession>
<evidence type="ECO:0000256" key="2">
    <source>
        <dbReference type="ARBA" id="ARBA00023125"/>
    </source>
</evidence>
<protein>
    <submittedName>
        <fullName evidence="5">GntR family transcriptional regulator</fullName>
    </submittedName>
</protein>
<dbReference type="InterPro" id="IPR011711">
    <property type="entry name" value="GntR_C"/>
</dbReference>
<dbReference type="Gene3D" id="1.20.120.530">
    <property type="entry name" value="GntR ligand-binding domain-like"/>
    <property type="match status" value="1"/>
</dbReference>
<dbReference type="Pfam" id="PF00392">
    <property type="entry name" value="GntR"/>
    <property type="match status" value="1"/>
</dbReference>
<keyword evidence="3" id="KW-0804">Transcription</keyword>
<keyword evidence="2" id="KW-0238">DNA-binding</keyword>
<dbReference type="PRINTS" id="PR00035">
    <property type="entry name" value="HTHGNTR"/>
</dbReference>
<gene>
    <name evidence="5" type="ORF">DPPLL_22590</name>
</gene>
<dbReference type="InterPro" id="IPR036390">
    <property type="entry name" value="WH_DNA-bd_sf"/>
</dbReference>
<dbReference type="PROSITE" id="PS50949">
    <property type="entry name" value="HTH_GNTR"/>
    <property type="match status" value="1"/>
</dbReference>
<organism evidence="5 6">
    <name type="scientific">Desulfofustis limnaeus</name>
    <dbReference type="NCBI Taxonomy" id="2740163"/>
    <lineage>
        <taxon>Bacteria</taxon>
        <taxon>Pseudomonadati</taxon>
        <taxon>Thermodesulfobacteriota</taxon>
        <taxon>Desulfobulbia</taxon>
        <taxon>Desulfobulbales</taxon>
        <taxon>Desulfocapsaceae</taxon>
        <taxon>Desulfofustis</taxon>
    </lineage>
</organism>
<reference evidence="5 6" key="1">
    <citation type="submission" date="2022-01" db="EMBL/GenBank/DDBJ databases">
        <title>Desulfofustis limnae sp. nov., a novel mesophilic sulfate-reducing bacterium isolated from marsh soil.</title>
        <authorList>
            <person name="Watanabe M."/>
            <person name="Takahashi A."/>
            <person name="Kojima H."/>
            <person name="Fukui M."/>
        </authorList>
    </citation>
    <scope>NUCLEOTIDE SEQUENCE [LARGE SCALE GENOMIC DNA]</scope>
    <source>
        <strain evidence="5 6">PPLL</strain>
    </source>
</reference>
<dbReference type="SUPFAM" id="SSF46785">
    <property type="entry name" value="Winged helix' DNA-binding domain"/>
    <property type="match status" value="1"/>
</dbReference>
<dbReference type="RefSeq" id="WP_284151296.1">
    <property type="nucleotide sequence ID" value="NZ_AP025516.1"/>
</dbReference>
<evidence type="ECO:0000313" key="5">
    <source>
        <dbReference type="EMBL" id="BDD87894.1"/>
    </source>
</evidence>
<dbReference type="InterPro" id="IPR000524">
    <property type="entry name" value="Tscrpt_reg_HTH_GntR"/>
</dbReference>
<evidence type="ECO:0000256" key="3">
    <source>
        <dbReference type="ARBA" id="ARBA00023163"/>
    </source>
</evidence>
<dbReference type="SMART" id="SM00895">
    <property type="entry name" value="FCD"/>
    <property type="match status" value="1"/>
</dbReference>
<dbReference type="SMART" id="SM00345">
    <property type="entry name" value="HTH_GNTR"/>
    <property type="match status" value="1"/>
</dbReference>
<dbReference type="SUPFAM" id="SSF48008">
    <property type="entry name" value="GntR ligand-binding domain-like"/>
    <property type="match status" value="1"/>
</dbReference>
<dbReference type="PANTHER" id="PTHR43537">
    <property type="entry name" value="TRANSCRIPTIONAL REGULATOR, GNTR FAMILY"/>
    <property type="match status" value="1"/>
</dbReference>
<dbReference type="InterPro" id="IPR036388">
    <property type="entry name" value="WH-like_DNA-bd_sf"/>
</dbReference>
<dbReference type="InterPro" id="IPR008920">
    <property type="entry name" value="TF_FadR/GntR_C"/>
</dbReference>
<evidence type="ECO:0000259" key="4">
    <source>
        <dbReference type="PROSITE" id="PS50949"/>
    </source>
</evidence>
<dbReference type="Proteomes" id="UP000830055">
    <property type="component" value="Chromosome"/>
</dbReference>
<sequence>MEDNVFRAIEQKKVSAQIIDQVKTLIASGKLKPGDALPPERELMKVFNVSRPTLREALNALSTMGFVKMAQRQRTRVRSLVPSNITEPLHRLLKEDMSTSLELIESRTIIERGNARLAARRATDADIAKLERCLVSMRAKLEAHDSVTEDDAEFHIAIAEAAHNKIQTHLMFSIYDLLKEKVGLCYMNDEKMAILDQHQSIVEAIKARDEQQALTRMEEHLSYVESLLNRLIAKESSVKQ</sequence>
<evidence type="ECO:0000256" key="1">
    <source>
        <dbReference type="ARBA" id="ARBA00023015"/>
    </source>
</evidence>
<name>A0ABN6M787_9BACT</name>
<keyword evidence="6" id="KW-1185">Reference proteome</keyword>
<keyword evidence="1" id="KW-0805">Transcription regulation</keyword>
<proteinExistence type="predicted"/>
<dbReference type="EMBL" id="AP025516">
    <property type="protein sequence ID" value="BDD87894.1"/>
    <property type="molecule type" value="Genomic_DNA"/>
</dbReference>
<dbReference type="PANTHER" id="PTHR43537:SF5">
    <property type="entry name" value="UXU OPERON TRANSCRIPTIONAL REGULATOR"/>
    <property type="match status" value="1"/>
</dbReference>
<dbReference type="Gene3D" id="1.10.10.10">
    <property type="entry name" value="Winged helix-like DNA-binding domain superfamily/Winged helix DNA-binding domain"/>
    <property type="match status" value="1"/>
</dbReference>
<feature type="domain" description="HTH gntR-type" evidence="4">
    <location>
        <begin position="12"/>
        <end position="80"/>
    </location>
</feature>
<evidence type="ECO:0000313" key="6">
    <source>
        <dbReference type="Proteomes" id="UP000830055"/>
    </source>
</evidence>